<evidence type="ECO:0000256" key="1">
    <source>
        <dbReference type="SAM" id="Phobius"/>
    </source>
</evidence>
<organism evidence="2">
    <name type="scientific">marine sediment metagenome</name>
    <dbReference type="NCBI Taxonomy" id="412755"/>
    <lineage>
        <taxon>unclassified sequences</taxon>
        <taxon>metagenomes</taxon>
        <taxon>ecological metagenomes</taxon>
    </lineage>
</organism>
<feature type="transmembrane region" description="Helical" evidence="1">
    <location>
        <begin position="144"/>
        <end position="167"/>
    </location>
</feature>
<dbReference type="AlphaFoldDB" id="X0XV32"/>
<feature type="transmembrane region" description="Helical" evidence="1">
    <location>
        <begin position="80"/>
        <end position="99"/>
    </location>
</feature>
<accession>X0XV32</accession>
<feature type="transmembrane region" description="Helical" evidence="1">
    <location>
        <begin position="34"/>
        <end position="50"/>
    </location>
</feature>
<keyword evidence="1" id="KW-0472">Membrane</keyword>
<reference evidence="2" key="1">
    <citation type="journal article" date="2014" name="Front. Microbiol.">
        <title>High frequency of phylogenetically diverse reductive dehalogenase-homologous genes in deep subseafloor sedimentary metagenomes.</title>
        <authorList>
            <person name="Kawai M."/>
            <person name="Futagami T."/>
            <person name="Toyoda A."/>
            <person name="Takaki Y."/>
            <person name="Nishi S."/>
            <person name="Hori S."/>
            <person name="Arai W."/>
            <person name="Tsubouchi T."/>
            <person name="Morono Y."/>
            <person name="Uchiyama I."/>
            <person name="Ito T."/>
            <person name="Fujiyama A."/>
            <person name="Inagaki F."/>
            <person name="Takami H."/>
        </authorList>
    </citation>
    <scope>NUCLEOTIDE SEQUENCE</scope>
    <source>
        <strain evidence="2">Expedition CK06-06</strain>
    </source>
</reference>
<keyword evidence="1" id="KW-0812">Transmembrane</keyword>
<sequence length="182" mass="19390">GFRLYRWLVVIAYVGIGVVLGMAAALYLNVNQSVGIMLGAIILGVLAWPLHRVAWGVLGGVLFAGIFVEVAYMMDIRATMPLFLVGAVAFVAGIALTVLLLKPLIVVITSLVGATFVALGVLSLTRWWPALGGPVERVIDVRPYIPVVIVLVLAAVGSLLQLVDTGASRKKKKKKKKSADDE</sequence>
<feature type="transmembrane region" description="Helical" evidence="1">
    <location>
        <begin position="104"/>
        <end position="124"/>
    </location>
</feature>
<dbReference type="EMBL" id="BARS01046278">
    <property type="protein sequence ID" value="GAG28661.1"/>
    <property type="molecule type" value="Genomic_DNA"/>
</dbReference>
<feature type="non-terminal residue" evidence="2">
    <location>
        <position position="1"/>
    </location>
</feature>
<proteinExistence type="predicted"/>
<gene>
    <name evidence="2" type="ORF">S01H1_69682</name>
</gene>
<evidence type="ECO:0000313" key="2">
    <source>
        <dbReference type="EMBL" id="GAG28661.1"/>
    </source>
</evidence>
<feature type="transmembrane region" description="Helical" evidence="1">
    <location>
        <begin position="7"/>
        <end position="28"/>
    </location>
</feature>
<comment type="caution">
    <text evidence="2">The sequence shown here is derived from an EMBL/GenBank/DDBJ whole genome shotgun (WGS) entry which is preliminary data.</text>
</comment>
<feature type="transmembrane region" description="Helical" evidence="1">
    <location>
        <begin position="57"/>
        <end position="74"/>
    </location>
</feature>
<name>X0XV32_9ZZZZ</name>
<protein>
    <recommendedName>
        <fullName evidence="3">DUF4203 domain-containing protein</fullName>
    </recommendedName>
</protein>
<keyword evidence="1" id="KW-1133">Transmembrane helix</keyword>
<evidence type="ECO:0008006" key="3">
    <source>
        <dbReference type="Google" id="ProtNLM"/>
    </source>
</evidence>